<name>A0AA41YBI4_9BACT</name>
<dbReference type="Proteomes" id="UP001163821">
    <property type="component" value="Unassembled WGS sequence"/>
</dbReference>
<dbReference type="EMBL" id="JAPAAF010000113">
    <property type="protein sequence ID" value="MCW0485062.1"/>
    <property type="molecule type" value="Genomic_DNA"/>
</dbReference>
<accession>A0AA41YBI4</accession>
<feature type="non-terminal residue" evidence="1">
    <location>
        <position position="180"/>
    </location>
</feature>
<gene>
    <name evidence="1" type="ORF">N2K84_20200</name>
</gene>
<sequence length="180" mass="17913">GNASTTAEAVNNGSADNCGIASLALDIADFTCANVGQNDVVLTVTDVNGNSSTANAVVTVVDEIDPTALAQNVTIYLDADGNASTTAEAVDNGSTDNCGIQSLALDIEAFTCAHVGQNNVVLTVTDVNGNSSTANAVVTVVDDIDPTALAQNVTIYLDADGNASTTAEAVNNGSADNCGI</sequence>
<reference evidence="1" key="1">
    <citation type="submission" date="2022-10" db="EMBL/GenBank/DDBJ databases">
        <title>Gaoshiqiia sediminis gen. nov., sp. nov., isolated from coastal sediment.</title>
        <authorList>
            <person name="Yu W.X."/>
            <person name="Mu D.S."/>
            <person name="Du J.Z."/>
            <person name="Liang Y.Q."/>
        </authorList>
    </citation>
    <scope>NUCLEOTIDE SEQUENCE</scope>
    <source>
        <strain evidence="1">A06</strain>
    </source>
</reference>
<evidence type="ECO:0008006" key="3">
    <source>
        <dbReference type="Google" id="ProtNLM"/>
    </source>
</evidence>
<comment type="caution">
    <text evidence="1">The sequence shown here is derived from an EMBL/GenBank/DDBJ whole genome shotgun (WGS) entry which is preliminary data.</text>
</comment>
<protein>
    <recommendedName>
        <fullName evidence="3">HYR domain-containing protein</fullName>
    </recommendedName>
</protein>
<evidence type="ECO:0000313" key="1">
    <source>
        <dbReference type="EMBL" id="MCW0485062.1"/>
    </source>
</evidence>
<dbReference type="AlphaFoldDB" id="A0AA41YBI4"/>
<feature type="non-terminal residue" evidence="1">
    <location>
        <position position="1"/>
    </location>
</feature>
<proteinExistence type="predicted"/>
<organism evidence="1 2">
    <name type="scientific">Gaoshiqia sediminis</name>
    <dbReference type="NCBI Taxonomy" id="2986998"/>
    <lineage>
        <taxon>Bacteria</taxon>
        <taxon>Pseudomonadati</taxon>
        <taxon>Bacteroidota</taxon>
        <taxon>Bacteroidia</taxon>
        <taxon>Marinilabiliales</taxon>
        <taxon>Prolixibacteraceae</taxon>
        <taxon>Gaoshiqia</taxon>
    </lineage>
</organism>
<keyword evidence="2" id="KW-1185">Reference proteome</keyword>
<evidence type="ECO:0000313" key="2">
    <source>
        <dbReference type="Proteomes" id="UP001163821"/>
    </source>
</evidence>